<evidence type="ECO:0000313" key="2">
    <source>
        <dbReference type="Proteomes" id="UP001281305"/>
    </source>
</evidence>
<gene>
    <name evidence="1" type="ORF">RZS32_000310</name>
</gene>
<protein>
    <recommendedName>
        <fullName evidence="3">FCD domain-containing protein</fullName>
    </recommendedName>
</protein>
<dbReference type="Proteomes" id="UP001281305">
    <property type="component" value="Chromosome"/>
</dbReference>
<organism evidence="1 2">
    <name type="scientific">Roseovarius rhodophyticola</name>
    <dbReference type="NCBI Taxonomy" id="3080827"/>
    <lineage>
        <taxon>Bacteria</taxon>
        <taxon>Pseudomonadati</taxon>
        <taxon>Pseudomonadota</taxon>
        <taxon>Alphaproteobacteria</taxon>
        <taxon>Rhodobacterales</taxon>
        <taxon>Roseobacteraceae</taxon>
        <taxon>Roseovarius</taxon>
    </lineage>
</organism>
<dbReference type="RefSeq" id="WP_317055048.1">
    <property type="nucleotide sequence ID" value="NZ_CP146606.1"/>
</dbReference>
<accession>A0ABZ2TF96</accession>
<reference evidence="1 2" key="1">
    <citation type="submission" date="2024-02" db="EMBL/GenBank/DDBJ databases">
        <title>Roseovarius strain W115 nov., isolated from a marine algae.</title>
        <authorList>
            <person name="Lee M.W."/>
            <person name="Lee J.K."/>
            <person name="Kim J.M."/>
            <person name="Choi D.G."/>
            <person name="Baek J.H."/>
            <person name="Bayburt H."/>
            <person name="Jung J.J."/>
            <person name="Han D.M."/>
            <person name="Jeon C.O."/>
        </authorList>
    </citation>
    <scope>NUCLEOTIDE SEQUENCE [LARGE SCALE GENOMIC DNA]</scope>
    <source>
        <strain evidence="1 2">W115</strain>
    </source>
</reference>
<dbReference type="EMBL" id="CP146606">
    <property type="protein sequence ID" value="WYK18362.1"/>
    <property type="molecule type" value="Genomic_DNA"/>
</dbReference>
<evidence type="ECO:0008006" key="3">
    <source>
        <dbReference type="Google" id="ProtNLM"/>
    </source>
</evidence>
<evidence type="ECO:0000313" key="1">
    <source>
        <dbReference type="EMBL" id="WYK18362.1"/>
    </source>
</evidence>
<sequence length="69" mass="7993">MDRLSDEMTTLHNQILETAEESRYLLHPHLTGLLNRMKAQGHEIPKDIRQLHDELTDAAIEAQFDNMPV</sequence>
<proteinExistence type="predicted"/>
<keyword evidence="2" id="KW-1185">Reference proteome</keyword>
<name>A0ABZ2TF96_9RHOB</name>